<feature type="signal peptide" evidence="1">
    <location>
        <begin position="1"/>
        <end position="19"/>
    </location>
</feature>
<evidence type="ECO:0000313" key="4">
    <source>
        <dbReference type="WBParaSite" id="HPBE_0001497601-mRNA-1"/>
    </source>
</evidence>
<reference evidence="4" key="2">
    <citation type="submission" date="2019-09" db="UniProtKB">
        <authorList>
            <consortium name="WormBaseParasite"/>
        </authorList>
    </citation>
    <scope>IDENTIFICATION</scope>
</reference>
<evidence type="ECO:0000313" key="2">
    <source>
        <dbReference type="EMBL" id="VDP01418.1"/>
    </source>
</evidence>
<dbReference type="WBParaSite" id="HPBE_0001497601-mRNA-1">
    <property type="protein sequence ID" value="HPBE_0001497601-mRNA-1"/>
    <property type="gene ID" value="HPBE_0001497601"/>
</dbReference>
<dbReference type="Proteomes" id="UP000050761">
    <property type="component" value="Unassembled WGS sequence"/>
</dbReference>
<evidence type="ECO:0000313" key="3">
    <source>
        <dbReference type="Proteomes" id="UP000050761"/>
    </source>
</evidence>
<dbReference type="AlphaFoldDB" id="A0A3P8AWX6"/>
<organism evidence="2">
    <name type="scientific">Heligmosomoides polygyrus</name>
    <name type="common">Parasitic roundworm</name>
    <dbReference type="NCBI Taxonomy" id="6339"/>
    <lineage>
        <taxon>Eukaryota</taxon>
        <taxon>Metazoa</taxon>
        <taxon>Ecdysozoa</taxon>
        <taxon>Nematoda</taxon>
        <taxon>Chromadorea</taxon>
        <taxon>Rhabditida</taxon>
        <taxon>Rhabditina</taxon>
        <taxon>Rhabditomorpha</taxon>
        <taxon>Strongyloidea</taxon>
        <taxon>Heligmosomidae</taxon>
        <taxon>Heligmosomoides</taxon>
    </lineage>
</organism>
<reference evidence="2 3" key="1">
    <citation type="submission" date="2018-11" db="EMBL/GenBank/DDBJ databases">
        <authorList>
            <consortium name="Pathogen Informatics"/>
        </authorList>
    </citation>
    <scope>NUCLEOTIDE SEQUENCE [LARGE SCALE GENOMIC DNA]</scope>
</reference>
<accession>A0A3P8AWX6</accession>
<dbReference type="OrthoDB" id="5844692at2759"/>
<protein>
    <submittedName>
        <fullName evidence="4">DUF148 domain-containing protein</fullName>
    </submittedName>
</protein>
<keyword evidence="3" id="KW-1185">Reference proteome</keyword>
<sequence length="187" mass="20735">MLVLLVIVLQALTNSLIDAELKPPQISSEVMFEKLSKTGMFEKKVSEFLKILSNISLSVQEQRESATAYISNLKNAKVKEATQNLYDEIQHVQNFTWSALDKTNEVLAPLLGPAMAQVQQVIDQTCRELKGNLSSCLPQAMRNIALQMVPVVGKNKTLHYLQVAITLLAVAEPKRAVTATLLQMLTD</sequence>
<dbReference type="EMBL" id="UZAH01028635">
    <property type="protein sequence ID" value="VDP01418.1"/>
    <property type="molecule type" value="Genomic_DNA"/>
</dbReference>
<feature type="chain" id="PRO_5044596621" evidence="1">
    <location>
        <begin position="20"/>
        <end position="187"/>
    </location>
</feature>
<evidence type="ECO:0000256" key="1">
    <source>
        <dbReference type="SAM" id="SignalP"/>
    </source>
</evidence>
<keyword evidence="1" id="KW-0732">Signal</keyword>
<proteinExistence type="predicted"/>
<gene>
    <name evidence="2" type="ORF">HPBE_LOCUS14977</name>
</gene>
<name>A0A3P8AWX6_HELPZ</name>